<feature type="region of interest" description="Disordered" evidence="1">
    <location>
        <begin position="39"/>
        <end position="72"/>
    </location>
</feature>
<feature type="signal peptide" evidence="2">
    <location>
        <begin position="1"/>
        <end position="26"/>
    </location>
</feature>
<reference evidence="3 4" key="1">
    <citation type="submission" date="2023-11" db="EMBL/GenBank/DDBJ databases">
        <title>Analysis of the Genomes of Mucilaginibacter gossypii cycad 4 and M. sabulilitoris SNA2: microbes with the potential for plant growth promotion.</title>
        <authorList>
            <person name="Hirsch A.M."/>
            <person name="Humm E."/>
            <person name="Rubbi M."/>
            <person name="Del Vecchio G."/>
            <person name="Ha S.M."/>
            <person name="Pellegrini M."/>
            <person name="Gunsalus R.P."/>
        </authorList>
    </citation>
    <scope>NUCLEOTIDE SEQUENCE [LARGE SCALE GENOMIC DNA]</scope>
    <source>
        <strain evidence="3 4">SNA2</strain>
    </source>
</reference>
<gene>
    <name evidence="3" type="ORF">SNE25_01655</name>
</gene>
<feature type="chain" id="PRO_5045859792" description="Pentapeptide MXKDX repeat protein" evidence="2">
    <location>
        <begin position="27"/>
        <end position="72"/>
    </location>
</feature>
<organism evidence="3 4">
    <name type="scientific">Mucilaginibacter sabulilitoris</name>
    <dbReference type="NCBI Taxonomy" id="1173583"/>
    <lineage>
        <taxon>Bacteria</taxon>
        <taxon>Pseudomonadati</taxon>
        <taxon>Bacteroidota</taxon>
        <taxon>Sphingobacteriia</taxon>
        <taxon>Sphingobacteriales</taxon>
        <taxon>Sphingobacteriaceae</taxon>
        <taxon>Mucilaginibacter</taxon>
    </lineage>
</organism>
<proteinExistence type="predicted"/>
<evidence type="ECO:0008006" key="5">
    <source>
        <dbReference type="Google" id="ProtNLM"/>
    </source>
</evidence>
<evidence type="ECO:0000256" key="1">
    <source>
        <dbReference type="SAM" id="MobiDB-lite"/>
    </source>
</evidence>
<dbReference type="Proteomes" id="UP001324380">
    <property type="component" value="Chromosome"/>
</dbReference>
<keyword evidence="4" id="KW-1185">Reference proteome</keyword>
<name>A0ABZ0TM39_9SPHI</name>
<protein>
    <recommendedName>
        <fullName evidence="5">Pentapeptide MXKDX repeat protein</fullName>
    </recommendedName>
</protein>
<sequence>MKSIIKGIVAVSLVAVCLTANVQAKALVPLKVSTTAVSDTGKMDKMSKKKMDKMEKKKMGKKKMSKDTSGKM</sequence>
<evidence type="ECO:0000313" key="4">
    <source>
        <dbReference type="Proteomes" id="UP001324380"/>
    </source>
</evidence>
<evidence type="ECO:0000313" key="3">
    <source>
        <dbReference type="EMBL" id="WPU94229.1"/>
    </source>
</evidence>
<dbReference type="EMBL" id="CP139558">
    <property type="protein sequence ID" value="WPU94229.1"/>
    <property type="molecule type" value="Genomic_DNA"/>
</dbReference>
<evidence type="ECO:0000256" key="2">
    <source>
        <dbReference type="SAM" id="SignalP"/>
    </source>
</evidence>
<keyword evidence="2" id="KW-0732">Signal</keyword>
<accession>A0ABZ0TM39</accession>
<dbReference type="RefSeq" id="WP_321563353.1">
    <property type="nucleotide sequence ID" value="NZ_CP139558.1"/>
</dbReference>